<protein>
    <recommendedName>
        <fullName evidence="7">Autophagy-related protein 18b</fullName>
    </recommendedName>
</protein>
<evidence type="ECO:0000256" key="4">
    <source>
        <dbReference type="SAM" id="MobiDB-lite"/>
    </source>
</evidence>
<accession>A0A835MGG6</accession>
<dbReference type="OrthoDB" id="1667587at2759"/>
<keyword evidence="2" id="KW-0677">Repeat</keyword>
<comment type="similarity">
    <text evidence="3">Belongs to the WD repeat PROPPIN family.</text>
</comment>
<sequence>MISDPKQSSPSHRRRIQSGMKSVSLIEKERKDLLRQVKAPDGFKIFDSNTGPFIVVEMLYSSSLLAIVGGGEQPSLSPRRLCLFNTTTGTALRELNFLTSVLAVRLNKKRLVVVLQKKTYIYDSNTLAILDAIDTVPNVKGLCAFSPSLDGCFLALPSSTTKGSVLVYNVMELHSHCEIDAHHSPLAAIAISFNGMYIATASEQGTIIRVHLVSEATKSYSFRRGTYPSTIFSLSFGPSTQLPDILVALSSSGSIHVFSLGLAINQRGRRSSSFLGSLLPDSVNDAFDPAHHRVLHNAVPAGVKSNVVVRKVDKIAGTSLSEAVACRATLSVITFNGHFLEYTVDINTQNESKWSLESEFNLLAVVSELFKELQETVLEV</sequence>
<gene>
    <name evidence="5" type="ORF">SADUNF_Sadunf18G0081900</name>
</gene>
<organism evidence="5 6">
    <name type="scientific">Salix dunnii</name>
    <dbReference type="NCBI Taxonomy" id="1413687"/>
    <lineage>
        <taxon>Eukaryota</taxon>
        <taxon>Viridiplantae</taxon>
        <taxon>Streptophyta</taxon>
        <taxon>Embryophyta</taxon>
        <taxon>Tracheophyta</taxon>
        <taxon>Spermatophyta</taxon>
        <taxon>Magnoliopsida</taxon>
        <taxon>eudicotyledons</taxon>
        <taxon>Gunneridae</taxon>
        <taxon>Pentapetalae</taxon>
        <taxon>rosids</taxon>
        <taxon>fabids</taxon>
        <taxon>Malpighiales</taxon>
        <taxon>Salicaceae</taxon>
        <taxon>Saliceae</taxon>
        <taxon>Salix</taxon>
    </lineage>
</organism>
<name>A0A835MGG6_9ROSI</name>
<feature type="compositionally biased region" description="Polar residues" evidence="4">
    <location>
        <begin position="1"/>
        <end position="10"/>
    </location>
</feature>
<dbReference type="Gene3D" id="2.130.10.10">
    <property type="entry name" value="YVTN repeat-like/Quinoprotein amine dehydrogenase"/>
    <property type="match status" value="1"/>
</dbReference>
<dbReference type="InterPro" id="IPR048720">
    <property type="entry name" value="PROPPIN"/>
</dbReference>
<dbReference type="PANTHER" id="PTHR11227">
    <property type="entry name" value="WD-REPEAT PROTEIN INTERACTING WITH PHOSPHOINOSIDES WIPI -RELATED"/>
    <property type="match status" value="1"/>
</dbReference>
<dbReference type="EMBL" id="JADGMS010000018">
    <property type="protein sequence ID" value="KAF9662704.1"/>
    <property type="molecule type" value="Genomic_DNA"/>
</dbReference>
<reference evidence="5 6" key="1">
    <citation type="submission" date="2020-10" db="EMBL/GenBank/DDBJ databases">
        <title>Plant Genome Project.</title>
        <authorList>
            <person name="Zhang R.-G."/>
        </authorList>
    </citation>
    <scope>NUCLEOTIDE SEQUENCE [LARGE SCALE GENOMIC DNA]</scope>
    <source>
        <strain evidence="5">FAFU-HL-1</strain>
        <tissue evidence="5">Leaf</tissue>
    </source>
</reference>
<comment type="caution">
    <text evidence="5">The sequence shown here is derived from an EMBL/GenBank/DDBJ whole genome shotgun (WGS) entry which is preliminary data.</text>
</comment>
<dbReference type="AlphaFoldDB" id="A0A835MGG6"/>
<dbReference type="FunFam" id="2.130.10.10:FF:002630">
    <property type="entry name" value="Autophagy-related protein 18b"/>
    <property type="match status" value="1"/>
</dbReference>
<evidence type="ECO:0000313" key="5">
    <source>
        <dbReference type="EMBL" id="KAF9662704.1"/>
    </source>
</evidence>
<dbReference type="Pfam" id="PF21032">
    <property type="entry name" value="PROPPIN"/>
    <property type="match status" value="1"/>
</dbReference>
<evidence type="ECO:0000256" key="2">
    <source>
        <dbReference type="ARBA" id="ARBA00022737"/>
    </source>
</evidence>
<dbReference type="InterPro" id="IPR015943">
    <property type="entry name" value="WD40/YVTN_repeat-like_dom_sf"/>
</dbReference>
<dbReference type="SUPFAM" id="SSF50978">
    <property type="entry name" value="WD40 repeat-like"/>
    <property type="match status" value="1"/>
</dbReference>
<evidence type="ECO:0000256" key="1">
    <source>
        <dbReference type="ARBA" id="ARBA00022574"/>
    </source>
</evidence>
<proteinExistence type="inferred from homology"/>
<evidence type="ECO:0000256" key="3">
    <source>
        <dbReference type="ARBA" id="ARBA00025740"/>
    </source>
</evidence>
<keyword evidence="6" id="KW-1185">Reference proteome</keyword>
<dbReference type="Proteomes" id="UP000657918">
    <property type="component" value="Unassembled WGS sequence"/>
</dbReference>
<keyword evidence="1" id="KW-0853">WD repeat</keyword>
<dbReference type="InterPro" id="IPR036322">
    <property type="entry name" value="WD40_repeat_dom_sf"/>
</dbReference>
<feature type="region of interest" description="Disordered" evidence="4">
    <location>
        <begin position="1"/>
        <end position="20"/>
    </location>
</feature>
<evidence type="ECO:0000313" key="6">
    <source>
        <dbReference type="Proteomes" id="UP000657918"/>
    </source>
</evidence>
<evidence type="ECO:0008006" key="7">
    <source>
        <dbReference type="Google" id="ProtNLM"/>
    </source>
</evidence>